<feature type="compositionally biased region" description="Basic and acidic residues" evidence="3">
    <location>
        <begin position="555"/>
        <end position="598"/>
    </location>
</feature>
<feature type="transmembrane region" description="Helical" evidence="4">
    <location>
        <begin position="326"/>
        <end position="349"/>
    </location>
</feature>
<feature type="compositionally biased region" description="Basic and acidic residues" evidence="3">
    <location>
        <begin position="52"/>
        <end position="64"/>
    </location>
</feature>
<dbReference type="RefSeq" id="WP_380025562.1">
    <property type="nucleotide sequence ID" value="NZ_JBHSHC010000080.1"/>
</dbReference>
<feature type="compositionally biased region" description="Basic residues" evidence="3">
    <location>
        <begin position="42"/>
        <end position="51"/>
    </location>
</feature>
<keyword evidence="6" id="KW-1185">Reference proteome</keyword>
<comment type="similarity">
    <text evidence="1">Belongs to the GerABKA family.</text>
</comment>
<proteinExistence type="inferred from homology"/>
<feature type="region of interest" description="Disordered" evidence="3">
    <location>
        <begin position="24"/>
        <end position="78"/>
    </location>
</feature>
<reference evidence="6" key="1">
    <citation type="journal article" date="2019" name="Int. J. Syst. Evol. Microbiol.">
        <title>The Global Catalogue of Microorganisms (GCM) 10K type strain sequencing project: providing services to taxonomists for standard genome sequencing and annotation.</title>
        <authorList>
            <consortium name="The Broad Institute Genomics Platform"/>
            <consortium name="The Broad Institute Genome Sequencing Center for Infectious Disease"/>
            <person name="Wu L."/>
            <person name="Ma J."/>
        </authorList>
    </citation>
    <scope>NUCLEOTIDE SEQUENCE [LARGE SCALE GENOMIC DNA]</scope>
    <source>
        <strain evidence="6">WYCCWR 12678</strain>
    </source>
</reference>
<evidence type="ECO:0000256" key="2">
    <source>
        <dbReference type="ARBA" id="ARBA00023136"/>
    </source>
</evidence>
<feature type="transmembrane region" description="Helical" evidence="4">
    <location>
        <begin position="490"/>
        <end position="518"/>
    </location>
</feature>
<dbReference type="EMBL" id="JBHSHC010000080">
    <property type="protein sequence ID" value="MFC4767639.1"/>
    <property type="molecule type" value="Genomic_DNA"/>
</dbReference>
<evidence type="ECO:0000256" key="1">
    <source>
        <dbReference type="ARBA" id="ARBA00005278"/>
    </source>
</evidence>
<feature type="transmembrane region" description="Helical" evidence="4">
    <location>
        <begin position="370"/>
        <end position="389"/>
    </location>
</feature>
<evidence type="ECO:0000313" key="5">
    <source>
        <dbReference type="EMBL" id="MFC4767639.1"/>
    </source>
</evidence>
<dbReference type="PIRSF" id="PIRSF005690">
    <property type="entry name" value="GerBA"/>
    <property type="match status" value="1"/>
</dbReference>
<dbReference type="PANTHER" id="PTHR22550:SF5">
    <property type="entry name" value="LEUCINE ZIPPER PROTEIN 4"/>
    <property type="match status" value="1"/>
</dbReference>
<evidence type="ECO:0000256" key="3">
    <source>
        <dbReference type="SAM" id="MobiDB-lite"/>
    </source>
</evidence>
<comment type="caution">
    <text evidence="5">The sequence shown here is derived from an EMBL/GenBank/DDBJ whole genome shotgun (WGS) entry which is preliminary data.</text>
</comment>
<dbReference type="Proteomes" id="UP001596002">
    <property type="component" value="Unassembled WGS sequence"/>
</dbReference>
<dbReference type="InterPro" id="IPR004995">
    <property type="entry name" value="Spore_Ger"/>
</dbReference>
<name>A0ABV9Q1F9_9BACL</name>
<accession>A0ABV9Q1F9</accession>
<dbReference type="InterPro" id="IPR050768">
    <property type="entry name" value="UPF0353/GerABKA_families"/>
</dbReference>
<protein>
    <submittedName>
        <fullName evidence="5">Spore germination protein</fullName>
    </submittedName>
</protein>
<evidence type="ECO:0000313" key="6">
    <source>
        <dbReference type="Proteomes" id="UP001596002"/>
    </source>
</evidence>
<sequence>MSVWAKIGRLFTVDDSIMDEDFSLVPDESANDDEQRGERNAAKVKRVKSKKRVLEKAPGKQREEAEAEPSQNQPIPDELSDRLQENRDTVETIFHLPKNADVIIRDFVISRTEPIKAFAVFLEGVSSKETINSFILQPLMLLADVPPDNEMKDRLKTVKEKLLPGNQVMEYDKWEEVKKNILSGSTAVFIDGVEKALIIETKGWEQRGVGETKTETVVRGPHDAFTENLRANTGLVRARLRTEKLITEMMQVGQLAPTDVAVMYIDGIANPKLVAEVKKRIKAVKVDFLQDSGTLEQFIEDQPVGLVPKMMATERPDRVAASLSEGFIAVFVGQSPYVLILPTMIWSLLHTAEDAFLRYPFGSLLRLIRFVSFGTALLLPAFYIAITNYHPEMIPTDLMLAIAAARERVPFPVVLEVLMMELALELIREAGIRIPNVIGPTIGIVGALILGQAAVQAGIISPLLVIVVAVTALSAFSLPNYSFSFAIRLLRFVFIFIAAIWGFYGITLGIMGLLMNWACMKSFGVPMLSPVAPFKPSSPDIVLRAPAFLQEKRPSAIRPMDTKRQRDFTRPWDPAVHDSEEAQEQSRKEQEEPDRDHVQQGGEQND</sequence>
<feature type="transmembrane region" description="Helical" evidence="4">
    <location>
        <begin position="434"/>
        <end position="453"/>
    </location>
</feature>
<keyword evidence="4" id="KW-1133">Transmembrane helix</keyword>
<organism evidence="5 6">
    <name type="scientific">Effusibacillus consociatus</name>
    <dbReference type="NCBI Taxonomy" id="1117041"/>
    <lineage>
        <taxon>Bacteria</taxon>
        <taxon>Bacillati</taxon>
        <taxon>Bacillota</taxon>
        <taxon>Bacilli</taxon>
        <taxon>Bacillales</taxon>
        <taxon>Alicyclobacillaceae</taxon>
        <taxon>Effusibacillus</taxon>
    </lineage>
</organism>
<feature type="transmembrane region" description="Helical" evidence="4">
    <location>
        <begin position="459"/>
        <end position="478"/>
    </location>
</feature>
<evidence type="ECO:0000256" key="4">
    <source>
        <dbReference type="SAM" id="Phobius"/>
    </source>
</evidence>
<keyword evidence="2 4" id="KW-0472">Membrane</keyword>
<keyword evidence="4" id="KW-0812">Transmembrane</keyword>
<dbReference type="Pfam" id="PF03323">
    <property type="entry name" value="GerA"/>
    <property type="match status" value="1"/>
</dbReference>
<feature type="region of interest" description="Disordered" evidence="3">
    <location>
        <begin position="555"/>
        <end position="606"/>
    </location>
</feature>
<dbReference type="PANTHER" id="PTHR22550">
    <property type="entry name" value="SPORE GERMINATION PROTEIN"/>
    <property type="match status" value="1"/>
</dbReference>
<gene>
    <name evidence="5" type="ORF">ACFO8Q_09725</name>
</gene>